<evidence type="ECO:0000313" key="5">
    <source>
        <dbReference type="EMBL" id="KAA8916184.1"/>
    </source>
</evidence>
<dbReference type="AlphaFoldDB" id="A0A642VCG9"/>
<dbReference type="InterPro" id="IPR040446">
    <property type="entry name" value="RRP7"/>
</dbReference>
<accession>A0A642VCG9</accession>
<proteinExistence type="inferred from homology"/>
<comment type="caution">
    <text evidence="5">The sequence shown here is derived from an EMBL/GenBank/DDBJ whole genome shotgun (WGS) entry which is preliminary data.</text>
</comment>
<feature type="coiled-coil region" evidence="2">
    <location>
        <begin position="217"/>
        <end position="244"/>
    </location>
</feature>
<comment type="similarity">
    <text evidence="1">Belongs to the RRP7 family.</text>
</comment>
<dbReference type="Gene3D" id="6.10.250.1770">
    <property type="match status" value="1"/>
</dbReference>
<feature type="domain" description="Rrp7 RRM-like N-terminal" evidence="4">
    <location>
        <begin position="6"/>
        <end position="65"/>
    </location>
</feature>
<dbReference type="EMBL" id="SWFS01000118">
    <property type="protein sequence ID" value="KAA8916184.1"/>
    <property type="molecule type" value="Genomic_DNA"/>
</dbReference>
<dbReference type="InterPro" id="IPR024326">
    <property type="entry name" value="RRP7_C"/>
</dbReference>
<dbReference type="GO" id="GO:0032545">
    <property type="term" value="C:CURI complex"/>
    <property type="evidence" value="ECO:0007669"/>
    <property type="project" value="TreeGrafter"/>
</dbReference>
<keyword evidence="6" id="KW-1185">Reference proteome</keyword>
<dbReference type="OrthoDB" id="5390at2759"/>
<dbReference type="GO" id="GO:0034456">
    <property type="term" value="C:UTP-C complex"/>
    <property type="evidence" value="ECO:0007669"/>
    <property type="project" value="TreeGrafter"/>
</dbReference>
<dbReference type="GO" id="GO:0006364">
    <property type="term" value="P:rRNA processing"/>
    <property type="evidence" value="ECO:0007669"/>
    <property type="project" value="TreeGrafter"/>
</dbReference>
<gene>
    <name evidence="5" type="ORF">TRICI_001675</name>
</gene>
<sequence>MALPEQISGYFPVPIKVGGSKGEPIYHIIYLRKHHSPNKAEDSTVFAVNLPLDTTPKCLKHLCQSLGGVNAKEFQHSYGHRWQIVLVDKSACNRLLSKAKAQTYKSEPITWPDPSPSGSQLYLQRHLEQYIDQDDLQARVDEDMIKFSEEEEQKQQELERMASKIDDDGFTMVVGPKTKDSDAIAPPPKMIQDEALRSSKKRKKNKEKTDFYRFQLREQKKNEMNNLLRRFQQDKEKVRELREKRRFKPY</sequence>
<evidence type="ECO:0000256" key="2">
    <source>
        <dbReference type="SAM" id="Coils"/>
    </source>
</evidence>
<dbReference type="PANTHER" id="PTHR13191:SF0">
    <property type="entry name" value="RIBOSOMAL RNA-PROCESSING PROTEIN 7 HOMOLOG A-RELATED"/>
    <property type="match status" value="1"/>
</dbReference>
<feature type="domain" description="Ribosomal RNA-processing protein 7 C-terminal" evidence="3">
    <location>
        <begin position="129"/>
        <end position="250"/>
    </location>
</feature>
<dbReference type="VEuPathDB" id="FungiDB:TRICI_001675"/>
<dbReference type="GO" id="GO:0000028">
    <property type="term" value="P:ribosomal small subunit assembly"/>
    <property type="evidence" value="ECO:0007669"/>
    <property type="project" value="TreeGrafter"/>
</dbReference>
<dbReference type="PANTHER" id="PTHR13191">
    <property type="entry name" value="RIBOSOMAL RNA PROCESSING PROTEIN 7-RELATED"/>
    <property type="match status" value="1"/>
</dbReference>
<evidence type="ECO:0000256" key="1">
    <source>
        <dbReference type="ARBA" id="ARBA00006110"/>
    </source>
</evidence>
<evidence type="ECO:0008006" key="7">
    <source>
        <dbReference type="Google" id="ProtNLM"/>
    </source>
</evidence>
<protein>
    <recommendedName>
        <fullName evidence="7">Ribosomal RNA-processing protein 7 C-terminal domain-containing protein</fullName>
    </recommendedName>
</protein>
<evidence type="ECO:0000259" key="3">
    <source>
        <dbReference type="Pfam" id="PF12923"/>
    </source>
</evidence>
<dbReference type="Pfam" id="PF12923">
    <property type="entry name" value="RRP7"/>
    <property type="match status" value="1"/>
</dbReference>
<reference evidence="5" key="1">
    <citation type="journal article" date="2019" name="G3 (Bethesda)">
        <title>Genome Assemblies of Two Rare Opportunistic Yeast Pathogens: Diutina rugosa (syn. Candida rugosa) and Trichomonascus ciferrii (syn. Candida ciferrii).</title>
        <authorList>
            <person name="Mixao V."/>
            <person name="Saus E."/>
            <person name="Hansen A.P."/>
            <person name="Lass-Florl C."/>
            <person name="Gabaldon T."/>
        </authorList>
    </citation>
    <scope>NUCLEOTIDE SEQUENCE</scope>
    <source>
        <strain evidence="5">CBS 4856</strain>
    </source>
</reference>
<evidence type="ECO:0000313" key="6">
    <source>
        <dbReference type="Proteomes" id="UP000761534"/>
    </source>
</evidence>
<dbReference type="InterPro" id="IPR040447">
    <property type="entry name" value="RRM_Rrp7"/>
</dbReference>
<keyword evidence="2" id="KW-0175">Coiled coil</keyword>
<evidence type="ECO:0000259" key="4">
    <source>
        <dbReference type="Pfam" id="PF17799"/>
    </source>
</evidence>
<name>A0A642VCG9_9ASCO</name>
<organism evidence="5 6">
    <name type="scientific">Trichomonascus ciferrii</name>
    <dbReference type="NCBI Taxonomy" id="44093"/>
    <lineage>
        <taxon>Eukaryota</taxon>
        <taxon>Fungi</taxon>
        <taxon>Dikarya</taxon>
        <taxon>Ascomycota</taxon>
        <taxon>Saccharomycotina</taxon>
        <taxon>Dipodascomycetes</taxon>
        <taxon>Dipodascales</taxon>
        <taxon>Trichomonascaceae</taxon>
        <taxon>Trichomonascus</taxon>
        <taxon>Trichomonascus ciferrii complex</taxon>
    </lineage>
</organism>
<dbReference type="Proteomes" id="UP000761534">
    <property type="component" value="Unassembled WGS sequence"/>
</dbReference>
<dbReference type="Pfam" id="PF17799">
    <property type="entry name" value="RRM_Rrp7"/>
    <property type="match status" value="1"/>
</dbReference>